<accession>A0A8S3ZZU5</accession>
<dbReference type="PANTHER" id="PTHR19848:SF8">
    <property type="entry name" value="F-BOX AND WD REPEAT DOMAIN CONTAINING 7"/>
    <property type="match status" value="1"/>
</dbReference>
<dbReference type="InterPro" id="IPR019775">
    <property type="entry name" value="WD40_repeat_CS"/>
</dbReference>
<evidence type="ECO:0000256" key="3">
    <source>
        <dbReference type="PROSITE-ProRule" id="PRU00221"/>
    </source>
</evidence>
<dbReference type="InterPro" id="IPR015943">
    <property type="entry name" value="WD40/YVTN_repeat-like_dom_sf"/>
</dbReference>
<feature type="repeat" description="WD" evidence="3">
    <location>
        <begin position="450"/>
        <end position="482"/>
    </location>
</feature>
<comment type="caution">
    <text evidence="5">The sequence shown here is derived from an EMBL/GenBank/DDBJ whole genome shotgun (WGS) entry which is preliminary data.</text>
</comment>
<dbReference type="GO" id="GO:0000027">
    <property type="term" value="P:ribosomal large subunit assembly"/>
    <property type="evidence" value="ECO:0007669"/>
    <property type="project" value="TreeGrafter"/>
</dbReference>
<proteinExistence type="predicted"/>
<feature type="non-terminal residue" evidence="5">
    <location>
        <position position="1"/>
    </location>
</feature>
<feature type="non-terminal residue" evidence="5">
    <location>
        <position position="513"/>
    </location>
</feature>
<dbReference type="Pfam" id="PF00400">
    <property type="entry name" value="WD40"/>
    <property type="match status" value="6"/>
</dbReference>
<dbReference type="GO" id="GO:0005730">
    <property type="term" value="C:nucleolus"/>
    <property type="evidence" value="ECO:0007669"/>
    <property type="project" value="UniProtKB-SubCell"/>
</dbReference>
<evidence type="ECO:0000256" key="1">
    <source>
        <dbReference type="ARBA" id="ARBA00022574"/>
    </source>
</evidence>
<dbReference type="PANTHER" id="PTHR19848">
    <property type="entry name" value="WD40 REPEAT PROTEIN"/>
    <property type="match status" value="1"/>
</dbReference>
<keyword evidence="1 3" id="KW-0853">WD repeat</keyword>
<sequence length="513" mass="55287">ARRKTATAQDLLYAGGSEPSSLLPLKEVANETKEIVTLSPGTVMPSFAVTLLKISEFRADVPPLNVGANAGSTESVGDATEGKSPVSDGDDKLLMPPSRLPLKQRSVISRDANSRLSPTPRRKDLPQREPSPILSRRSFSRSISLGDTASDTTPPASPTTVRRSMTRSTDENVFSRLTSNPASSLANPDRGSIMPSWNRQSGTGKSLLTCTHTAEGHTKSVLSVFATDHLLFTGSKDRTAKVWDLGTGKELMSFSGHPNNVHKVTYCSQTQLVLTVSHSSIRIWDMRNSSEPCIKTLSSSGLSTSGSAAFTVSKHTDSLFRDHQINDIQLSPDGNTLFCGAGNVVQIWDLRRFSLAGRLSGHQAPVMALALSCEGEHSMVISGSKDHYIKIFEVIEDAAGIISPKYNLEPPHYDGIQSLALRGNVLFSGSRDMCIKKWDLTSAQLRHSINAAHKDWVCALDFLPGSNILLSGCRGGFLKLWQPDTCVSLGEIRAHSSAINAIATNSTSIFTAS</sequence>
<evidence type="ECO:0000256" key="2">
    <source>
        <dbReference type="ARBA" id="ARBA00022737"/>
    </source>
</evidence>
<keyword evidence="6" id="KW-1185">Reference proteome</keyword>
<dbReference type="InterPro" id="IPR036322">
    <property type="entry name" value="WD40_repeat_dom_sf"/>
</dbReference>
<feature type="compositionally biased region" description="Polar residues" evidence="4">
    <location>
        <begin position="161"/>
        <end position="186"/>
    </location>
</feature>
<dbReference type="EMBL" id="CAJHNH020007224">
    <property type="protein sequence ID" value="CAG5134474.1"/>
    <property type="molecule type" value="Genomic_DNA"/>
</dbReference>
<evidence type="ECO:0000256" key="4">
    <source>
        <dbReference type="SAM" id="MobiDB-lite"/>
    </source>
</evidence>
<protein>
    <submittedName>
        <fullName evidence="5">Uncharacterized protein</fullName>
    </submittedName>
</protein>
<dbReference type="Gene3D" id="2.130.10.10">
    <property type="entry name" value="YVTN repeat-like/Quinoprotein amine dehydrogenase"/>
    <property type="match status" value="2"/>
</dbReference>
<keyword evidence="2" id="KW-0677">Repeat</keyword>
<dbReference type="AlphaFoldDB" id="A0A8S3ZZU5"/>
<organism evidence="5 6">
    <name type="scientific">Candidula unifasciata</name>
    <dbReference type="NCBI Taxonomy" id="100452"/>
    <lineage>
        <taxon>Eukaryota</taxon>
        <taxon>Metazoa</taxon>
        <taxon>Spiralia</taxon>
        <taxon>Lophotrochozoa</taxon>
        <taxon>Mollusca</taxon>
        <taxon>Gastropoda</taxon>
        <taxon>Heterobranchia</taxon>
        <taxon>Euthyneura</taxon>
        <taxon>Panpulmonata</taxon>
        <taxon>Eupulmonata</taxon>
        <taxon>Stylommatophora</taxon>
        <taxon>Helicina</taxon>
        <taxon>Helicoidea</taxon>
        <taxon>Geomitridae</taxon>
        <taxon>Candidula</taxon>
    </lineage>
</organism>
<gene>
    <name evidence="5" type="ORF">CUNI_LOCUS20032</name>
</gene>
<evidence type="ECO:0000313" key="6">
    <source>
        <dbReference type="Proteomes" id="UP000678393"/>
    </source>
</evidence>
<feature type="compositionally biased region" description="Low complexity" evidence="4">
    <location>
        <begin position="130"/>
        <end position="160"/>
    </location>
</feature>
<dbReference type="OrthoDB" id="3176171at2759"/>
<dbReference type="Proteomes" id="UP000678393">
    <property type="component" value="Unassembled WGS sequence"/>
</dbReference>
<feature type="repeat" description="WD" evidence="3">
    <location>
        <begin position="214"/>
        <end position="253"/>
    </location>
</feature>
<feature type="repeat" description="WD" evidence="3">
    <location>
        <begin position="409"/>
        <end position="448"/>
    </location>
</feature>
<dbReference type="SUPFAM" id="SSF50978">
    <property type="entry name" value="WD40 repeat-like"/>
    <property type="match status" value="1"/>
</dbReference>
<evidence type="ECO:0000313" key="5">
    <source>
        <dbReference type="EMBL" id="CAG5134474.1"/>
    </source>
</evidence>
<dbReference type="PROSITE" id="PS50294">
    <property type="entry name" value="WD_REPEATS_REGION"/>
    <property type="match status" value="1"/>
</dbReference>
<dbReference type="SMART" id="SM00320">
    <property type="entry name" value="WD40"/>
    <property type="match status" value="6"/>
</dbReference>
<dbReference type="PROSITE" id="PS00678">
    <property type="entry name" value="WD_REPEATS_1"/>
    <property type="match status" value="1"/>
</dbReference>
<dbReference type="PROSITE" id="PS50082">
    <property type="entry name" value="WD_REPEATS_2"/>
    <property type="match status" value="3"/>
</dbReference>
<dbReference type="PRINTS" id="PR00320">
    <property type="entry name" value="GPROTEINBRPT"/>
</dbReference>
<dbReference type="InterPro" id="IPR020472">
    <property type="entry name" value="WD40_PAC1"/>
</dbReference>
<dbReference type="InterPro" id="IPR001680">
    <property type="entry name" value="WD40_rpt"/>
</dbReference>
<feature type="region of interest" description="Disordered" evidence="4">
    <location>
        <begin position="67"/>
        <end position="200"/>
    </location>
</feature>
<name>A0A8S3ZZU5_9EUPU</name>
<reference evidence="5" key="1">
    <citation type="submission" date="2021-04" db="EMBL/GenBank/DDBJ databases">
        <authorList>
            <consortium name="Molecular Ecology Group"/>
        </authorList>
    </citation>
    <scope>NUCLEOTIDE SEQUENCE</scope>
</reference>
<dbReference type="CDD" id="cd00200">
    <property type="entry name" value="WD40"/>
    <property type="match status" value="1"/>
</dbReference>